<organism evidence="1">
    <name type="scientific">marine sediment metagenome</name>
    <dbReference type="NCBI Taxonomy" id="412755"/>
    <lineage>
        <taxon>unclassified sequences</taxon>
        <taxon>metagenomes</taxon>
        <taxon>ecological metagenomes</taxon>
    </lineage>
</organism>
<evidence type="ECO:0000313" key="1">
    <source>
        <dbReference type="EMBL" id="GAG61575.1"/>
    </source>
</evidence>
<sequence length="77" mass="9303">RIDFKNEYEQLGEKFYAIKFTYTLEEELPGLPDIKKEFQGKAELYWDPSEGAWTLQYIYLEDSYLDYINILDEIYGE</sequence>
<protein>
    <submittedName>
        <fullName evidence="1">Uncharacterized protein</fullName>
    </submittedName>
</protein>
<gene>
    <name evidence="1" type="ORF">S01H4_12217</name>
</gene>
<comment type="caution">
    <text evidence="1">The sequence shown here is derived from an EMBL/GenBank/DDBJ whole genome shotgun (WGS) entry which is preliminary data.</text>
</comment>
<name>X0YYM1_9ZZZZ</name>
<accession>X0YYM1</accession>
<reference evidence="1" key="1">
    <citation type="journal article" date="2014" name="Front. Microbiol.">
        <title>High frequency of phylogenetically diverse reductive dehalogenase-homologous genes in deep subseafloor sedimentary metagenomes.</title>
        <authorList>
            <person name="Kawai M."/>
            <person name="Futagami T."/>
            <person name="Toyoda A."/>
            <person name="Takaki Y."/>
            <person name="Nishi S."/>
            <person name="Hori S."/>
            <person name="Arai W."/>
            <person name="Tsubouchi T."/>
            <person name="Morono Y."/>
            <person name="Uchiyama I."/>
            <person name="Ito T."/>
            <person name="Fujiyama A."/>
            <person name="Inagaki F."/>
            <person name="Takami H."/>
        </authorList>
    </citation>
    <scope>NUCLEOTIDE SEQUENCE</scope>
    <source>
        <strain evidence="1">Expedition CK06-06</strain>
    </source>
</reference>
<feature type="non-terminal residue" evidence="1">
    <location>
        <position position="1"/>
    </location>
</feature>
<dbReference type="AlphaFoldDB" id="X0YYM1"/>
<proteinExistence type="predicted"/>
<dbReference type="EMBL" id="BART01005140">
    <property type="protein sequence ID" value="GAG61575.1"/>
    <property type="molecule type" value="Genomic_DNA"/>
</dbReference>